<organism evidence="1 2">
    <name type="scientific">Populus trichocarpa</name>
    <name type="common">Western balsam poplar</name>
    <name type="synonym">Populus balsamifera subsp. trichocarpa</name>
    <dbReference type="NCBI Taxonomy" id="3694"/>
    <lineage>
        <taxon>Eukaryota</taxon>
        <taxon>Viridiplantae</taxon>
        <taxon>Streptophyta</taxon>
        <taxon>Embryophyta</taxon>
        <taxon>Tracheophyta</taxon>
        <taxon>Spermatophyta</taxon>
        <taxon>Magnoliopsida</taxon>
        <taxon>eudicotyledons</taxon>
        <taxon>Gunneridae</taxon>
        <taxon>Pentapetalae</taxon>
        <taxon>rosids</taxon>
        <taxon>fabids</taxon>
        <taxon>Malpighiales</taxon>
        <taxon>Salicaceae</taxon>
        <taxon>Saliceae</taxon>
        <taxon>Populus</taxon>
    </lineage>
</organism>
<dbReference type="Proteomes" id="UP000006729">
    <property type="component" value="Chromosome 8"/>
</dbReference>
<reference evidence="1 2" key="1">
    <citation type="journal article" date="2006" name="Science">
        <title>The genome of black cottonwood, Populus trichocarpa (Torr. &amp; Gray).</title>
        <authorList>
            <person name="Tuskan G.A."/>
            <person name="Difazio S."/>
            <person name="Jansson S."/>
            <person name="Bohlmann J."/>
            <person name="Grigoriev I."/>
            <person name="Hellsten U."/>
            <person name="Putnam N."/>
            <person name="Ralph S."/>
            <person name="Rombauts S."/>
            <person name="Salamov A."/>
            <person name="Schein J."/>
            <person name="Sterck L."/>
            <person name="Aerts A."/>
            <person name="Bhalerao R.R."/>
            <person name="Bhalerao R.P."/>
            <person name="Blaudez D."/>
            <person name="Boerjan W."/>
            <person name="Brun A."/>
            <person name="Brunner A."/>
            <person name="Busov V."/>
            <person name="Campbell M."/>
            <person name="Carlson J."/>
            <person name="Chalot M."/>
            <person name="Chapman J."/>
            <person name="Chen G.L."/>
            <person name="Cooper D."/>
            <person name="Coutinho P.M."/>
            <person name="Couturier J."/>
            <person name="Covert S."/>
            <person name="Cronk Q."/>
            <person name="Cunningham R."/>
            <person name="Davis J."/>
            <person name="Degroeve S."/>
            <person name="Dejardin A."/>
            <person name="Depamphilis C."/>
            <person name="Detter J."/>
            <person name="Dirks B."/>
            <person name="Dubchak I."/>
            <person name="Duplessis S."/>
            <person name="Ehlting J."/>
            <person name="Ellis B."/>
            <person name="Gendler K."/>
            <person name="Goodstein D."/>
            <person name="Gribskov M."/>
            <person name="Grimwood J."/>
            <person name="Groover A."/>
            <person name="Gunter L."/>
            <person name="Hamberger B."/>
            <person name="Heinze B."/>
            <person name="Helariutta Y."/>
            <person name="Henrissat B."/>
            <person name="Holligan D."/>
            <person name="Holt R."/>
            <person name="Huang W."/>
            <person name="Islam-Faridi N."/>
            <person name="Jones S."/>
            <person name="Jones-Rhoades M."/>
            <person name="Jorgensen R."/>
            <person name="Joshi C."/>
            <person name="Kangasjarvi J."/>
            <person name="Karlsson J."/>
            <person name="Kelleher C."/>
            <person name="Kirkpatrick R."/>
            <person name="Kirst M."/>
            <person name="Kohler A."/>
            <person name="Kalluri U."/>
            <person name="Larimer F."/>
            <person name="Leebens-Mack J."/>
            <person name="Leple J.C."/>
            <person name="Locascio P."/>
            <person name="Lou Y."/>
            <person name="Lucas S."/>
            <person name="Martin F."/>
            <person name="Montanini B."/>
            <person name="Napoli C."/>
            <person name="Nelson D.R."/>
            <person name="Nelson C."/>
            <person name="Nieminen K."/>
            <person name="Nilsson O."/>
            <person name="Pereda V."/>
            <person name="Peter G."/>
            <person name="Philippe R."/>
            <person name="Pilate G."/>
            <person name="Poliakov A."/>
            <person name="Razumovskaya J."/>
            <person name="Richardson P."/>
            <person name="Rinaldi C."/>
            <person name="Ritland K."/>
            <person name="Rouze P."/>
            <person name="Ryaboy D."/>
            <person name="Schmutz J."/>
            <person name="Schrader J."/>
            <person name="Segerman B."/>
            <person name="Shin H."/>
            <person name="Siddiqui A."/>
            <person name="Sterky F."/>
            <person name="Terry A."/>
            <person name="Tsai C.J."/>
            <person name="Uberbacher E."/>
            <person name="Unneberg P."/>
            <person name="Vahala J."/>
            <person name="Wall K."/>
            <person name="Wessler S."/>
            <person name="Yang G."/>
            <person name="Yin T."/>
            <person name="Douglas C."/>
            <person name="Marra M."/>
            <person name="Sandberg G."/>
            <person name="Van de Peer Y."/>
            <person name="Rokhsar D."/>
        </authorList>
    </citation>
    <scope>NUCLEOTIDE SEQUENCE [LARGE SCALE GENOMIC DNA]</scope>
    <source>
        <strain evidence="2">cv. Nisqually</strain>
    </source>
</reference>
<evidence type="ECO:0000313" key="1">
    <source>
        <dbReference type="EMBL" id="RQO94062.1"/>
    </source>
</evidence>
<dbReference type="InParanoid" id="A0A3N7FF21"/>
<protein>
    <submittedName>
        <fullName evidence="1">Uncharacterized protein</fullName>
    </submittedName>
</protein>
<accession>A0A3N7FF21</accession>
<proteinExistence type="predicted"/>
<keyword evidence="2" id="KW-1185">Reference proteome</keyword>
<name>A0A3N7FF21_POPTR</name>
<dbReference type="EMBL" id="CM009297">
    <property type="protein sequence ID" value="RQO94062.1"/>
    <property type="molecule type" value="Genomic_DNA"/>
</dbReference>
<sequence>MMVKKSFRGIPIPFMCMLINFRPLSIFVLNESCQSHAIILREETAWA</sequence>
<gene>
    <name evidence="1" type="ORF">POPTR_008G023201</name>
</gene>
<evidence type="ECO:0000313" key="2">
    <source>
        <dbReference type="Proteomes" id="UP000006729"/>
    </source>
</evidence>
<dbReference type="AlphaFoldDB" id="A0A3N7FF21"/>